<feature type="domain" description="Major facilitator superfamily (MFS) profile" evidence="7">
    <location>
        <begin position="121"/>
        <end position="558"/>
    </location>
</feature>
<feature type="compositionally biased region" description="Polar residues" evidence="5">
    <location>
        <begin position="21"/>
        <end position="33"/>
    </location>
</feature>
<dbReference type="InterPro" id="IPR036259">
    <property type="entry name" value="MFS_trans_sf"/>
</dbReference>
<dbReference type="AlphaFoldDB" id="A0A8H2X5F3"/>
<evidence type="ECO:0000256" key="5">
    <source>
        <dbReference type="SAM" id="MobiDB-lite"/>
    </source>
</evidence>
<keyword evidence="4 6" id="KW-0472">Membrane</keyword>
<reference evidence="8" key="1">
    <citation type="submission" date="2021-01" db="EMBL/GenBank/DDBJ databases">
        <authorList>
            <person name="Kaushik A."/>
        </authorList>
    </citation>
    <scope>NUCLEOTIDE SEQUENCE</scope>
    <source>
        <strain evidence="8">AG3-T5</strain>
    </source>
</reference>
<keyword evidence="3 6" id="KW-1133">Transmembrane helix</keyword>
<evidence type="ECO:0000259" key="7">
    <source>
        <dbReference type="PROSITE" id="PS50850"/>
    </source>
</evidence>
<dbReference type="PANTHER" id="PTHR23502">
    <property type="entry name" value="MAJOR FACILITATOR SUPERFAMILY"/>
    <property type="match status" value="1"/>
</dbReference>
<feature type="transmembrane region" description="Helical" evidence="6">
    <location>
        <begin position="282"/>
        <end position="303"/>
    </location>
</feature>
<sequence>MDGLSSISSAVPRPRSLPQHIMSSQEHNNSCYTSEVKPLPDHIENETLASRIQAVQRLHDGQEQGGNHRLVIDVKEAEREYGLDVASALRTTEDGFCILWPQPREDLNDPLNWSEFKKNYTLAIISLATVIPDFSSGIGIASLFPLSKQFDTTVTHVNNLTSNWSIFLSFRAMRSLGPGGVLAVVLISSFGRLPVLFWSQVLGLGFLIGCTVAPTLTVFAVMRCLQSFFSTAPQVVGLYFIKDIFFWHQEARKVNIWTFSFVVSPFLGPFLFGFLVERQTWRWAYGIGCIYSGIVLLLIILFLDESMYDRKYFPAPTLPTKGLRYRIETLIGITGLKMYKHRVPILKAVWQPLETLLNLRIFLACIFMGITFGWTIGINVTLVIFLQTPAPLGYGMNSDQSSAMYLTPIVAALLGELAGHWLNDFVAKQYIKRHHGVFRPEARLVVPYVGSFWATVGLITIGTSLGKLLPIAGVIFGWGMLIFGVMLIVASMYAYYSDLLPGRQGEISALLNWARVLGGFAVGYYQVPWAERSGALQVFGVEAAIVVGITVLIIPVLQLVAPRFAKGHRE</sequence>
<dbReference type="Pfam" id="PF07690">
    <property type="entry name" value="MFS_1"/>
    <property type="match status" value="1"/>
</dbReference>
<dbReference type="InterPro" id="IPR020846">
    <property type="entry name" value="MFS_dom"/>
</dbReference>
<feature type="transmembrane region" description="Helical" evidence="6">
    <location>
        <begin position="201"/>
        <end position="222"/>
    </location>
</feature>
<protein>
    <recommendedName>
        <fullName evidence="7">Major facilitator superfamily (MFS) profile domain-containing protein</fullName>
    </recommendedName>
</protein>
<feature type="transmembrane region" description="Helical" evidence="6">
    <location>
        <begin position="539"/>
        <end position="561"/>
    </location>
</feature>
<feature type="transmembrane region" description="Helical" evidence="6">
    <location>
        <begin position="444"/>
        <end position="465"/>
    </location>
</feature>
<dbReference type="EMBL" id="CAJMWW010000068">
    <property type="protein sequence ID" value="CAE6414444.1"/>
    <property type="molecule type" value="Genomic_DNA"/>
</dbReference>
<feature type="region of interest" description="Disordered" evidence="5">
    <location>
        <begin position="1"/>
        <end position="37"/>
    </location>
</feature>
<dbReference type="Proteomes" id="UP000663841">
    <property type="component" value="Unassembled WGS sequence"/>
</dbReference>
<gene>
    <name evidence="8" type="ORF">RDB_LOCUS29417</name>
</gene>
<evidence type="ECO:0000256" key="4">
    <source>
        <dbReference type="ARBA" id="ARBA00023136"/>
    </source>
</evidence>
<dbReference type="GO" id="GO:0022857">
    <property type="term" value="F:transmembrane transporter activity"/>
    <property type="evidence" value="ECO:0007669"/>
    <property type="project" value="InterPro"/>
</dbReference>
<feature type="transmembrane region" description="Helical" evidence="6">
    <location>
        <begin position="405"/>
        <end position="423"/>
    </location>
</feature>
<dbReference type="PANTHER" id="PTHR23502:SF22">
    <property type="entry name" value="MAJOR FACILITATOR SUPERFAMILY (MFS) PROFILE DOMAIN-CONTAINING PROTEIN"/>
    <property type="match status" value="1"/>
</dbReference>
<dbReference type="GO" id="GO:0005886">
    <property type="term" value="C:plasma membrane"/>
    <property type="evidence" value="ECO:0007669"/>
    <property type="project" value="TreeGrafter"/>
</dbReference>
<evidence type="ECO:0000313" key="9">
    <source>
        <dbReference type="Proteomes" id="UP000663841"/>
    </source>
</evidence>
<feature type="transmembrane region" description="Helical" evidence="6">
    <location>
        <begin position="120"/>
        <end position="144"/>
    </location>
</feature>
<feature type="transmembrane region" description="Helical" evidence="6">
    <location>
        <begin position="361"/>
        <end position="385"/>
    </location>
</feature>
<comment type="caution">
    <text evidence="8">The sequence shown here is derived from an EMBL/GenBank/DDBJ whole genome shotgun (WGS) entry which is preliminary data.</text>
</comment>
<name>A0A8H2X5F3_9AGAM</name>
<feature type="transmembrane region" description="Helical" evidence="6">
    <location>
        <begin position="254"/>
        <end position="276"/>
    </location>
</feature>
<evidence type="ECO:0000256" key="3">
    <source>
        <dbReference type="ARBA" id="ARBA00022989"/>
    </source>
</evidence>
<dbReference type="Gene3D" id="1.20.1250.20">
    <property type="entry name" value="MFS general substrate transporter like domains"/>
    <property type="match status" value="1"/>
</dbReference>
<keyword evidence="2 6" id="KW-0812">Transmembrane</keyword>
<feature type="transmembrane region" description="Helical" evidence="6">
    <location>
        <begin position="228"/>
        <end position="247"/>
    </location>
</feature>
<dbReference type="PROSITE" id="PS50850">
    <property type="entry name" value="MFS"/>
    <property type="match status" value="1"/>
</dbReference>
<dbReference type="InterPro" id="IPR011701">
    <property type="entry name" value="MFS"/>
</dbReference>
<feature type="transmembrane region" description="Helical" evidence="6">
    <location>
        <begin position="507"/>
        <end position="527"/>
    </location>
</feature>
<feature type="transmembrane region" description="Helical" evidence="6">
    <location>
        <begin position="471"/>
        <end position="495"/>
    </location>
</feature>
<accession>A0A8H2X5F3</accession>
<evidence type="ECO:0000256" key="1">
    <source>
        <dbReference type="ARBA" id="ARBA00004141"/>
    </source>
</evidence>
<evidence type="ECO:0000256" key="2">
    <source>
        <dbReference type="ARBA" id="ARBA00022692"/>
    </source>
</evidence>
<evidence type="ECO:0000256" key="6">
    <source>
        <dbReference type="SAM" id="Phobius"/>
    </source>
</evidence>
<organism evidence="8 9">
    <name type="scientific">Rhizoctonia solani</name>
    <dbReference type="NCBI Taxonomy" id="456999"/>
    <lineage>
        <taxon>Eukaryota</taxon>
        <taxon>Fungi</taxon>
        <taxon>Dikarya</taxon>
        <taxon>Basidiomycota</taxon>
        <taxon>Agaricomycotina</taxon>
        <taxon>Agaricomycetes</taxon>
        <taxon>Cantharellales</taxon>
        <taxon>Ceratobasidiaceae</taxon>
        <taxon>Rhizoctonia</taxon>
    </lineage>
</organism>
<dbReference type="SUPFAM" id="SSF103473">
    <property type="entry name" value="MFS general substrate transporter"/>
    <property type="match status" value="1"/>
</dbReference>
<proteinExistence type="predicted"/>
<comment type="subcellular location">
    <subcellularLocation>
        <location evidence="1">Membrane</location>
        <topology evidence="1">Multi-pass membrane protein</topology>
    </subcellularLocation>
</comment>
<feature type="transmembrane region" description="Helical" evidence="6">
    <location>
        <begin position="164"/>
        <end position="189"/>
    </location>
</feature>
<evidence type="ECO:0000313" key="8">
    <source>
        <dbReference type="EMBL" id="CAE6414444.1"/>
    </source>
</evidence>